<dbReference type="Gene3D" id="3.10.290.10">
    <property type="entry name" value="RNA-binding S4 domain"/>
    <property type="match status" value="1"/>
</dbReference>
<dbReference type="GO" id="GO:0015935">
    <property type="term" value="C:small ribosomal subunit"/>
    <property type="evidence" value="ECO:0007669"/>
    <property type="project" value="InterPro"/>
</dbReference>
<dbReference type="CDD" id="cd00165">
    <property type="entry name" value="S4"/>
    <property type="match status" value="1"/>
</dbReference>
<evidence type="ECO:0000256" key="2">
    <source>
        <dbReference type="ARBA" id="ARBA00022730"/>
    </source>
</evidence>
<evidence type="ECO:0000259" key="10">
    <source>
        <dbReference type="SMART" id="SM01390"/>
    </source>
</evidence>
<keyword evidence="2 7" id="KW-0699">rRNA-binding</keyword>
<name>A0A0G4K3J3_9SPIR</name>
<dbReference type="InterPro" id="IPR005709">
    <property type="entry name" value="Ribosomal_uS4_bac-type"/>
</dbReference>
<evidence type="ECO:0000256" key="3">
    <source>
        <dbReference type="ARBA" id="ARBA00022884"/>
    </source>
</evidence>
<reference evidence="12" key="1">
    <citation type="submission" date="2015-04" db="EMBL/GenBank/DDBJ databases">
        <authorList>
            <person name="Mushtaq Mamoona"/>
        </authorList>
    </citation>
    <scope>NUCLEOTIDE SEQUENCE [LARGE SCALE GENOMIC DNA]</scope>
    <source>
        <strain evidence="12">AN4859/03</strain>
    </source>
</reference>
<dbReference type="InterPro" id="IPR022801">
    <property type="entry name" value="Ribosomal_uS4"/>
</dbReference>
<evidence type="ECO:0000256" key="6">
    <source>
        <dbReference type="ARBA" id="ARBA00035254"/>
    </source>
</evidence>
<evidence type="ECO:0000313" key="12">
    <source>
        <dbReference type="Proteomes" id="UP000043763"/>
    </source>
</evidence>
<dbReference type="AlphaFoldDB" id="A0A0G4K3J3"/>
<dbReference type="PROSITE" id="PS00632">
    <property type="entry name" value="RIBOSOMAL_S4"/>
    <property type="match status" value="1"/>
</dbReference>
<feature type="domain" description="Small ribosomal subunit protein uS4 N-terminal" evidence="10">
    <location>
        <begin position="3"/>
        <end position="97"/>
    </location>
</feature>
<sequence length="208" mass="24003">MARYRDASCRLCRREKMKLMLKGDRCLTAKCAITKKRDVPGPANRKMKQLSEYGIQMREKQKVKRIYGVLEKQFRNYYHEAIRVAGVSGENLLRLLELRLDNVVYRLGLAKSRNQARQFVAHGFISVNGKRMTIPSYCVKVGDKVSFTERGNAVAEVKTIVEGLKSEYVPAWLSLDLSNKTGEIVTLPIREHIEYPINEQLIIEYYSK</sequence>
<comment type="subunit">
    <text evidence="7">Part of the 30S ribosomal subunit. Contacts protein S5. The interaction surface between S4 and S5 is involved in control of translational fidelity.</text>
</comment>
<dbReference type="InterPro" id="IPR002942">
    <property type="entry name" value="S4_RNA-bd"/>
</dbReference>
<accession>A0A0G4K3J3</accession>
<evidence type="ECO:0000256" key="7">
    <source>
        <dbReference type="HAMAP-Rule" id="MF_01306"/>
    </source>
</evidence>
<dbReference type="Pfam" id="PF01479">
    <property type="entry name" value="S4"/>
    <property type="match status" value="1"/>
</dbReference>
<dbReference type="SMART" id="SM01390">
    <property type="entry name" value="Ribosomal_S4"/>
    <property type="match status" value="1"/>
</dbReference>
<dbReference type="HAMAP" id="MF_01306_B">
    <property type="entry name" value="Ribosomal_uS4_B"/>
    <property type="match status" value="1"/>
</dbReference>
<dbReference type="GeneID" id="63963301"/>
<keyword evidence="12" id="KW-1185">Reference proteome</keyword>
<evidence type="ECO:0000256" key="8">
    <source>
        <dbReference type="RuleBase" id="RU003699"/>
    </source>
</evidence>
<gene>
    <name evidence="7 11" type="primary">rpsD</name>
    <name evidence="11" type="ORF">BRSU_0214</name>
</gene>
<dbReference type="InterPro" id="IPR036986">
    <property type="entry name" value="S4_RNA-bd_sf"/>
</dbReference>
<evidence type="ECO:0000256" key="1">
    <source>
        <dbReference type="ARBA" id="ARBA00007465"/>
    </source>
</evidence>
<keyword evidence="4 7" id="KW-0689">Ribosomal protein</keyword>
<comment type="function">
    <text evidence="7">One of the primary rRNA binding proteins, it binds directly to 16S rRNA where it nucleates assembly of the body of the 30S subunit.</text>
</comment>
<dbReference type="GO" id="GO:0006412">
    <property type="term" value="P:translation"/>
    <property type="evidence" value="ECO:0007669"/>
    <property type="project" value="UniProtKB-UniRule"/>
</dbReference>
<evidence type="ECO:0000259" key="9">
    <source>
        <dbReference type="SMART" id="SM00363"/>
    </source>
</evidence>
<dbReference type="Pfam" id="PF00163">
    <property type="entry name" value="Ribosomal_S4"/>
    <property type="match status" value="1"/>
</dbReference>
<comment type="similarity">
    <text evidence="1 7 8">Belongs to the universal ribosomal protein uS4 family.</text>
</comment>
<dbReference type="GO" id="GO:0019843">
    <property type="term" value="F:rRNA binding"/>
    <property type="evidence" value="ECO:0007669"/>
    <property type="project" value="UniProtKB-UniRule"/>
</dbReference>
<evidence type="ECO:0000313" key="11">
    <source>
        <dbReference type="EMBL" id="CRF31539.1"/>
    </source>
</evidence>
<dbReference type="PROSITE" id="PS50889">
    <property type="entry name" value="S4"/>
    <property type="match status" value="1"/>
</dbReference>
<feature type="domain" description="RNA-binding S4" evidence="9">
    <location>
        <begin position="98"/>
        <end position="165"/>
    </location>
</feature>
<dbReference type="PANTHER" id="PTHR11831:SF4">
    <property type="entry name" value="SMALL RIBOSOMAL SUBUNIT PROTEIN US4M"/>
    <property type="match status" value="1"/>
</dbReference>
<dbReference type="NCBIfam" id="TIGR01017">
    <property type="entry name" value="rpsD_bact"/>
    <property type="match status" value="1"/>
</dbReference>
<keyword evidence="5 7" id="KW-0687">Ribonucleoprotein</keyword>
<comment type="function">
    <text evidence="7">With S5 and S12 plays an important role in translational accuracy.</text>
</comment>
<dbReference type="PANTHER" id="PTHR11831">
    <property type="entry name" value="30S 40S RIBOSOMAL PROTEIN"/>
    <property type="match status" value="1"/>
</dbReference>
<dbReference type="FunFam" id="3.10.290.10:FF:000001">
    <property type="entry name" value="30S ribosomal protein S4"/>
    <property type="match status" value="1"/>
</dbReference>
<dbReference type="SUPFAM" id="SSF55174">
    <property type="entry name" value="Alpha-L RNA-binding motif"/>
    <property type="match status" value="1"/>
</dbReference>
<protein>
    <recommendedName>
        <fullName evidence="6 7">Small ribosomal subunit protein uS4</fullName>
    </recommendedName>
</protein>
<dbReference type="InterPro" id="IPR018079">
    <property type="entry name" value="Ribosomal_uS4_CS"/>
</dbReference>
<dbReference type="SMART" id="SM00363">
    <property type="entry name" value="S4"/>
    <property type="match status" value="1"/>
</dbReference>
<evidence type="ECO:0000256" key="4">
    <source>
        <dbReference type="ARBA" id="ARBA00022980"/>
    </source>
</evidence>
<proteinExistence type="inferred from homology"/>
<dbReference type="Proteomes" id="UP000043763">
    <property type="component" value="Unassembled WGS sequence"/>
</dbReference>
<dbReference type="EMBL" id="CVLB01000001">
    <property type="protein sequence ID" value="CRF31539.1"/>
    <property type="molecule type" value="Genomic_DNA"/>
</dbReference>
<dbReference type="GO" id="GO:0042274">
    <property type="term" value="P:ribosomal small subunit biogenesis"/>
    <property type="evidence" value="ECO:0007669"/>
    <property type="project" value="TreeGrafter"/>
</dbReference>
<dbReference type="OrthoDB" id="9803672at2"/>
<dbReference type="NCBIfam" id="NF003717">
    <property type="entry name" value="PRK05327.1"/>
    <property type="match status" value="1"/>
</dbReference>
<dbReference type="Gene3D" id="1.10.1050.10">
    <property type="entry name" value="Ribosomal Protein S4 Delta 41, Chain A, domain 1"/>
    <property type="match status" value="1"/>
</dbReference>
<dbReference type="GO" id="GO:0003735">
    <property type="term" value="F:structural constituent of ribosome"/>
    <property type="evidence" value="ECO:0007669"/>
    <property type="project" value="InterPro"/>
</dbReference>
<dbReference type="InterPro" id="IPR001912">
    <property type="entry name" value="Ribosomal_uS4_N"/>
</dbReference>
<dbReference type="RefSeq" id="WP_020064463.1">
    <property type="nucleotide sequence ID" value="NZ_CVLB01000001.1"/>
</dbReference>
<keyword evidence="3 7" id="KW-0694">RNA-binding</keyword>
<evidence type="ECO:0000256" key="5">
    <source>
        <dbReference type="ARBA" id="ARBA00023274"/>
    </source>
</evidence>
<organism evidence="11 12">
    <name type="scientific">Brachyspira suanatina</name>
    <dbReference type="NCBI Taxonomy" id="381802"/>
    <lineage>
        <taxon>Bacteria</taxon>
        <taxon>Pseudomonadati</taxon>
        <taxon>Spirochaetota</taxon>
        <taxon>Spirochaetia</taxon>
        <taxon>Brachyspirales</taxon>
        <taxon>Brachyspiraceae</taxon>
        <taxon>Brachyspira</taxon>
    </lineage>
</organism>